<dbReference type="AlphaFoldDB" id="A0A8K0PAN3"/>
<feature type="region of interest" description="Disordered" evidence="2">
    <location>
        <begin position="85"/>
        <end position="109"/>
    </location>
</feature>
<gene>
    <name evidence="3" type="ORF">J437_LFUL017612</name>
</gene>
<reference evidence="3" key="1">
    <citation type="submission" date="2013-04" db="EMBL/GenBank/DDBJ databases">
        <authorList>
            <person name="Qu J."/>
            <person name="Murali S.C."/>
            <person name="Bandaranaike D."/>
            <person name="Bellair M."/>
            <person name="Blankenburg K."/>
            <person name="Chao H."/>
            <person name="Dinh H."/>
            <person name="Doddapaneni H."/>
            <person name="Downs B."/>
            <person name="Dugan-Rocha S."/>
            <person name="Elkadiri S."/>
            <person name="Gnanaolivu R.D."/>
            <person name="Hernandez B."/>
            <person name="Javaid M."/>
            <person name="Jayaseelan J.C."/>
            <person name="Lee S."/>
            <person name="Li M."/>
            <person name="Ming W."/>
            <person name="Munidasa M."/>
            <person name="Muniz J."/>
            <person name="Nguyen L."/>
            <person name="Ongeri F."/>
            <person name="Osuji N."/>
            <person name="Pu L.-L."/>
            <person name="Puazo M."/>
            <person name="Qu C."/>
            <person name="Quiroz J."/>
            <person name="Raj R."/>
            <person name="Weissenberger G."/>
            <person name="Xin Y."/>
            <person name="Zou X."/>
            <person name="Han Y."/>
            <person name="Richards S."/>
            <person name="Worley K."/>
            <person name="Muzny D."/>
            <person name="Gibbs R."/>
        </authorList>
    </citation>
    <scope>NUCLEOTIDE SEQUENCE</scope>
    <source>
        <strain evidence="3">Sampled in the wild</strain>
    </source>
</reference>
<evidence type="ECO:0000256" key="1">
    <source>
        <dbReference type="SAM" id="Coils"/>
    </source>
</evidence>
<feature type="coiled-coil region" evidence="1">
    <location>
        <begin position="511"/>
        <end position="538"/>
    </location>
</feature>
<comment type="caution">
    <text evidence="3">The sequence shown here is derived from an EMBL/GenBank/DDBJ whole genome shotgun (WGS) entry which is preliminary data.</text>
</comment>
<keyword evidence="1" id="KW-0175">Coiled coil</keyword>
<evidence type="ECO:0000256" key="2">
    <source>
        <dbReference type="SAM" id="MobiDB-lite"/>
    </source>
</evidence>
<proteinExistence type="predicted"/>
<protein>
    <submittedName>
        <fullName evidence="3">Uncharacterized protein</fullName>
    </submittedName>
</protein>
<reference evidence="3" key="2">
    <citation type="submission" date="2017-10" db="EMBL/GenBank/DDBJ databases">
        <title>Ladona fulva Genome sequencing and assembly.</title>
        <authorList>
            <person name="Murali S."/>
            <person name="Richards S."/>
            <person name="Bandaranaike D."/>
            <person name="Bellair M."/>
            <person name="Blankenburg K."/>
            <person name="Chao H."/>
            <person name="Dinh H."/>
            <person name="Doddapaneni H."/>
            <person name="Dugan-Rocha S."/>
            <person name="Elkadiri S."/>
            <person name="Gnanaolivu R."/>
            <person name="Hernandez B."/>
            <person name="Skinner E."/>
            <person name="Javaid M."/>
            <person name="Lee S."/>
            <person name="Li M."/>
            <person name="Ming W."/>
            <person name="Munidasa M."/>
            <person name="Muniz J."/>
            <person name="Nguyen L."/>
            <person name="Hughes D."/>
            <person name="Osuji N."/>
            <person name="Pu L.-L."/>
            <person name="Puazo M."/>
            <person name="Qu C."/>
            <person name="Quiroz J."/>
            <person name="Raj R."/>
            <person name="Weissenberger G."/>
            <person name="Xin Y."/>
            <person name="Zou X."/>
            <person name="Han Y."/>
            <person name="Worley K."/>
            <person name="Muzny D."/>
            <person name="Gibbs R."/>
        </authorList>
    </citation>
    <scope>NUCLEOTIDE SEQUENCE</scope>
    <source>
        <strain evidence="3">Sampled in the wild</strain>
    </source>
</reference>
<sequence>MFFNGCFKKRAYIPVKLNNTIIPETKKHKFLGIYLTPTLKWTTHINYINLAMSKHREHLKKLGHDVQTLEKKLEQVLREDGESIHKGGKMSANKMPIKHSPRHSSVQKMCDHRKIKGKPRASVEVTVKTKCSGKTKTNKTKSIAPVSSVLSNLSANNKLESHHTPEPSYSKSSTKNKGNLMWGNILKNSVIDSTHAVTNTKVDEVAVKESKMRRNEKVGELDGCPNCKNLVSGRSYLSDGGGKVTAANSISSLDHETACQAGMKNSNFGIYLSDELYSEMGHRERLGSKNCSGMNPIEKLGILLQELNKKLTVEDESMRMLAGKMQSTLGNLVETMSAAGFYSGKSPLMVRRLSSRRMFEQNSKLTEGNEIKENVDENAFDTPKSQKQKFVCEKNFEIPVKMVDDKEIQVNLSLDIDEKLKLEVEDLRNFEDNVLKIVVVSSSTLLEMISEILNSFFTHTLSSSKKYRRITPNCDVAYHTVSVRECSGPLVVIQGKLDLQLKSVNRVTAKESEYQSLLVSLLDKVKNLEDQVMEQRKGTDHFLLQNNVLKEQNTVIPVLQASQDLLQKRLLQILQDYENLKVDYHLLKLEKEKYCALNDAKDKEIKWFQDEISVPVEDALMTLMELLKWSNLDNLVSKDLVSLVKREEDFYKLDNLSVEYMRAAGTKLNKEKSNGLWCGSWRYRTDTPMGLQWATGVAKYRGVWLGNDTQQVDDSYTEISLKRLENGIQKWGRIAIRMSIKGRVAISNQFLALRLWHALQIWTPNKETISQMQKLLTDFMWGNRSHWMRANMLCSSITDGGLGLVNISDTIRAFCILFAQRFVTGNPCEPWKMAVADASRKFRNLGHMTNLFL</sequence>
<dbReference type="EMBL" id="KZ309269">
    <property type="protein sequence ID" value="KAG8238038.1"/>
    <property type="molecule type" value="Genomic_DNA"/>
</dbReference>
<keyword evidence="4" id="KW-1185">Reference proteome</keyword>
<evidence type="ECO:0000313" key="4">
    <source>
        <dbReference type="Proteomes" id="UP000792457"/>
    </source>
</evidence>
<name>A0A8K0PAN3_LADFU</name>
<evidence type="ECO:0000313" key="3">
    <source>
        <dbReference type="EMBL" id="KAG8238038.1"/>
    </source>
</evidence>
<dbReference type="OrthoDB" id="416119at2759"/>
<organism evidence="3 4">
    <name type="scientific">Ladona fulva</name>
    <name type="common">Scarce chaser dragonfly</name>
    <name type="synonym">Libellula fulva</name>
    <dbReference type="NCBI Taxonomy" id="123851"/>
    <lineage>
        <taxon>Eukaryota</taxon>
        <taxon>Metazoa</taxon>
        <taxon>Ecdysozoa</taxon>
        <taxon>Arthropoda</taxon>
        <taxon>Hexapoda</taxon>
        <taxon>Insecta</taxon>
        <taxon>Pterygota</taxon>
        <taxon>Palaeoptera</taxon>
        <taxon>Odonata</taxon>
        <taxon>Epiprocta</taxon>
        <taxon>Anisoptera</taxon>
        <taxon>Libelluloidea</taxon>
        <taxon>Libellulidae</taxon>
        <taxon>Ladona</taxon>
    </lineage>
</organism>
<accession>A0A8K0PAN3</accession>
<feature type="coiled-coil region" evidence="1">
    <location>
        <begin position="52"/>
        <end position="79"/>
    </location>
</feature>
<dbReference type="Proteomes" id="UP000792457">
    <property type="component" value="Unassembled WGS sequence"/>
</dbReference>